<proteinExistence type="predicted"/>
<comment type="caution">
    <text evidence="2">The sequence shown here is derived from an EMBL/GenBank/DDBJ whole genome shotgun (WGS) entry which is preliminary data.</text>
</comment>
<evidence type="ECO:0000313" key="2">
    <source>
        <dbReference type="EMBL" id="MFD1788276.1"/>
    </source>
</evidence>
<reference evidence="3" key="1">
    <citation type="journal article" date="2019" name="Int. J. Syst. Evol. Microbiol.">
        <title>The Global Catalogue of Microorganisms (GCM) 10K type strain sequencing project: providing services to taxonomists for standard genome sequencing and annotation.</title>
        <authorList>
            <consortium name="The Broad Institute Genomics Platform"/>
            <consortium name="The Broad Institute Genome Sequencing Center for Infectious Disease"/>
            <person name="Wu L."/>
            <person name="Ma J."/>
        </authorList>
    </citation>
    <scope>NUCLEOTIDE SEQUENCE [LARGE SCALE GENOMIC DNA]</scope>
    <source>
        <strain evidence="3">Q85</strain>
    </source>
</reference>
<feature type="domain" description="DUF8021" evidence="1">
    <location>
        <begin position="137"/>
        <end position="294"/>
    </location>
</feature>
<name>A0ABW4NE05_9SPHN</name>
<accession>A0ABW4NE05</accession>
<dbReference type="Pfam" id="PF26061">
    <property type="entry name" value="DUF8021"/>
    <property type="match status" value="2"/>
</dbReference>
<sequence length="311" mass="34548">MIADPVAPTIVTRAALHDMISLYLDALVAHDPSRLPLTPDCRFTENGVAIPLGEALWHTIDRLDSYRVDYIDTDAGEAASHVAFVENDLAGLMALRLKVVEGRIAEIETVIHRGAPMALSMPPVDPIWFEAEAPETRLTRAQLAEETENYLRAVSSSDGSKVKFNPNSALRLENGTLMALGPNDTWPHPLKPIEDQDSWFAAVRSTLGMPPGEQLDTGVYGFITSYDNARFPLIDVKRQVVFGVWNFRRRGDVKGVTLNGKYYPHMERTQFPNENLLGQAFKFRDGGITRVQGVFLNANVYRAGTGWDAPR</sequence>
<dbReference type="Proteomes" id="UP001597283">
    <property type="component" value="Unassembled WGS sequence"/>
</dbReference>
<feature type="domain" description="DUF8021" evidence="1">
    <location>
        <begin position="12"/>
        <end position="111"/>
    </location>
</feature>
<keyword evidence="3" id="KW-1185">Reference proteome</keyword>
<protein>
    <recommendedName>
        <fullName evidence="1">DUF8021 domain-containing protein</fullName>
    </recommendedName>
</protein>
<organism evidence="2 3">
    <name type="scientific">Sphingomonas floccifaciens</name>
    <dbReference type="NCBI Taxonomy" id="1844115"/>
    <lineage>
        <taxon>Bacteria</taxon>
        <taxon>Pseudomonadati</taxon>
        <taxon>Pseudomonadota</taxon>
        <taxon>Alphaproteobacteria</taxon>
        <taxon>Sphingomonadales</taxon>
        <taxon>Sphingomonadaceae</taxon>
        <taxon>Sphingomonas</taxon>
    </lineage>
</organism>
<evidence type="ECO:0000259" key="1">
    <source>
        <dbReference type="Pfam" id="PF26061"/>
    </source>
</evidence>
<dbReference type="InterPro" id="IPR058334">
    <property type="entry name" value="DUF8021"/>
</dbReference>
<gene>
    <name evidence="2" type="ORF">ACFSC3_11900</name>
</gene>
<dbReference type="RefSeq" id="WP_380940661.1">
    <property type="nucleotide sequence ID" value="NZ_JBHUFC010000003.1"/>
</dbReference>
<dbReference type="EMBL" id="JBHUFC010000003">
    <property type="protein sequence ID" value="MFD1788276.1"/>
    <property type="molecule type" value="Genomic_DNA"/>
</dbReference>
<evidence type="ECO:0000313" key="3">
    <source>
        <dbReference type="Proteomes" id="UP001597283"/>
    </source>
</evidence>